<evidence type="ECO:0000256" key="4">
    <source>
        <dbReference type="SAM" id="MobiDB-lite"/>
    </source>
</evidence>
<evidence type="ECO:0000313" key="7">
    <source>
        <dbReference type="EMBL" id="GGI84244.1"/>
    </source>
</evidence>
<reference evidence="6" key="4">
    <citation type="submission" date="2023-12" db="EMBL/GenBank/DDBJ databases">
        <authorList>
            <person name="Sun Q."/>
            <person name="Inoue M."/>
        </authorList>
    </citation>
    <scope>NUCLEOTIDE SEQUENCE</scope>
    <source>
        <strain evidence="6">JCM 10664</strain>
    </source>
</reference>
<comment type="caution">
    <text evidence="7">The sequence shown here is derived from an EMBL/GenBank/DDBJ whole genome shotgun (WGS) entry which is preliminary data.</text>
</comment>
<accession>A0A917JVW5</accession>
<dbReference type="PANTHER" id="PTHR44196:SF1">
    <property type="entry name" value="DEHYDROGENASE_REDUCTASE SDR FAMILY MEMBER 7B"/>
    <property type="match status" value="1"/>
</dbReference>
<dbReference type="SMART" id="SM00822">
    <property type="entry name" value="PKS_KR"/>
    <property type="match status" value="1"/>
</dbReference>
<name>A0A917JVW5_9PSEU</name>
<dbReference type="FunFam" id="3.40.50.720:FF:000084">
    <property type="entry name" value="Short-chain dehydrogenase reductase"/>
    <property type="match status" value="1"/>
</dbReference>
<dbReference type="AlphaFoldDB" id="A0A917JVW5"/>
<reference evidence="7" key="3">
    <citation type="submission" date="2020-09" db="EMBL/GenBank/DDBJ databases">
        <authorList>
            <person name="Sun Q."/>
            <person name="Zhou Y."/>
        </authorList>
    </citation>
    <scope>NUCLEOTIDE SEQUENCE</scope>
    <source>
        <strain evidence="7">CGMCC 4.7206</strain>
    </source>
</reference>
<dbReference type="GO" id="GO:0016020">
    <property type="term" value="C:membrane"/>
    <property type="evidence" value="ECO:0007669"/>
    <property type="project" value="TreeGrafter"/>
</dbReference>
<dbReference type="NCBIfam" id="NF005495">
    <property type="entry name" value="PRK07109.1"/>
    <property type="match status" value="1"/>
</dbReference>
<reference evidence="6 9" key="2">
    <citation type="journal article" date="2019" name="Int. J. Syst. Evol. Microbiol.">
        <title>The Global Catalogue of Microorganisms (GCM) 10K type strain sequencing project: providing services to taxonomists for standard genome sequencing and annotation.</title>
        <authorList>
            <consortium name="The Broad Institute Genomics Platform"/>
            <consortium name="The Broad Institute Genome Sequencing Center for Infectious Disease"/>
            <person name="Wu L."/>
            <person name="Ma J."/>
        </authorList>
    </citation>
    <scope>NUCLEOTIDE SEQUENCE [LARGE SCALE GENOMIC DNA]</scope>
    <source>
        <strain evidence="6 9">JCM 10664</strain>
    </source>
</reference>
<dbReference type="GO" id="GO:0016491">
    <property type="term" value="F:oxidoreductase activity"/>
    <property type="evidence" value="ECO:0007669"/>
    <property type="project" value="UniProtKB-KW"/>
</dbReference>
<dbReference type="InterPro" id="IPR057326">
    <property type="entry name" value="KR_dom"/>
</dbReference>
<keyword evidence="2" id="KW-0560">Oxidoreductase</keyword>
<dbReference type="InterPro" id="IPR020904">
    <property type="entry name" value="Sc_DH/Rdtase_CS"/>
</dbReference>
<dbReference type="PROSITE" id="PS00061">
    <property type="entry name" value="ADH_SHORT"/>
    <property type="match status" value="1"/>
</dbReference>
<gene>
    <name evidence="6" type="ORF">GCM10009545_19510</name>
    <name evidence="7" type="ORF">GCM10011581_21760</name>
</gene>
<feature type="domain" description="Ketoreductase" evidence="5">
    <location>
        <begin position="2"/>
        <end position="169"/>
    </location>
</feature>
<dbReference type="InterPro" id="IPR002347">
    <property type="entry name" value="SDR_fam"/>
</dbReference>
<dbReference type="PRINTS" id="PR00081">
    <property type="entry name" value="GDHRDH"/>
</dbReference>
<reference evidence="7 8" key="1">
    <citation type="journal article" date="2014" name="Int. J. Syst. Evol. Microbiol.">
        <title>Complete genome sequence of Corynebacterium casei LMG S-19264T (=DSM 44701T), isolated from a smear-ripened cheese.</title>
        <authorList>
            <consortium name="US DOE Joint Genome Institute (JGI-PGF)"/>
            <person name="Walter F."/>
            <person name="Albersmeier A."/>
            <person name="Kalinowski J."/>
            <person name="Ruckert C."/>
        </authorList>
    </citation>
    <scope>NUCLEOTIDE SEQUENCE [LARGE SCALE GENOMIC DNA]</scope>
    <source>
        <strain evidence="7 8">CGMCC 4.7206</strain>
    </source>
</reference>
<evidence type="ECO:0000259" key="5">
    <source>
        <dbReference type="SMART" id="SM00822"/>
    </source>
</evidence>
<dbReference type="SUPFAM" id="SSF51735">
    <property type="entry name" value="NAD(P)-binding Rossmann-fold domains"/>
    <property type="match status" value="1"/>
</dbReference>
<feature type="region of interest" description="Disordered" evidence="4">
    <location>
        <begin position="264"/>
        <end position="288"/>
    </location>
</feature>
<dbReference type="Proteomes" id="UP001500220">
    <property type="component" value="Unassembled WGS sequence"/>
</dbReference>
<dbReference type="PANTHER" id="PTHR44196">
    <property type="entry name" value="DEHYDROGENASE/REDUCTASE SDR FAMILY MEMBER 7B"/>
    <property type="match status" value="1"/>
</dbReference>
<dbReference type="InterPro" id="IPR036291">
    <property type="entry name" value="NAD(P)-bd_dom_sf"/>
</dbReference>
<evidence type="ECO:0000313" key="8">
    <source>
        <dbReference type="Proteomes" id="UP000597989"/>
    </source>
</evidence>
<evidence type="ECO:0000313" key="6">
    <source>
        <dbReference type="EMBL" id="GAA0517578.1"/>
    </source>
</evidence>
<protein>
    <submittedName>
        <fullName evidence="6">SDR family oxidoreductase</fullName>
    </submittedName>
    <submittedName>
        <fullName evidence="7">Short-chain dehydrogenase</fullName>
    </submittedName>
</protein>
<evidence type="ECO:0000256" key="2">
    <source>
        <dbReference type="ARBA" id="ARBA00023002"/>
    </source>
</evidence>
<dbReference type="Pfam" id="PF00106">
    <property type="entry name" value="adh_short"/>
    <property type="match status" value="1"/>
</dbReference>
<dbReference type="EMBL" id="BAAAHC010000008">
    <property type="protein sequence ID" value="GAA0517578.1"/>
    <property type="molecule type" value="Genomic_DNA"/>
</dbReference>
<keyword evidence="9" id="KW-1185">Reference proteome</keyword>
<dbReference type="EMBL" id="BMMT01000006">
    <property type="protein sequence ID" value="GGI84244.1"/>
    <property type="molecule type" value="Genomic_DNA"/>
</dbReference>
<comment type="similarity">
    <text evidence="1 3">Belongs to the short-chain dehydrogenases/reductases (SDR) family.</text>
</comment>
<proteinExistence type="inferred from homology"/>
<organism evidence="7 8">
    <name type="scientific">Saccharopolyspora thermophila</name>
    <dbReference type="NCBI Taxonomy" id="89367"/>
    <lineage>
        <taxon>Bacteria</taxon>
        <taxon>Bacillati</taxon>
        <taxon>Actinomycetota</taxon>
        <taxon>Actinomycetes</taxon>
        <taxon>Pseudonocardiales</taxon>
        <taxon>Pseudonocardiaceae</taxon>
        <taxon>Saccharopolyspora</taxon>
    </lineage>
</organism>
<dbReference type="PRINTS" id="PR00080">
    <property type="entry name" value="SDRFAMILY"/>
</dbReference>
<evidence type="ECO:0000256" key="3">
    <source>
        <dbReference type="RuleBase" id="RU000363"/>
    </source>
</evidence>
<dbReference type="Proteomes" id="UP000597989">
    <property type="component" value="Unassembled WGS sequence"/>
</dbReference>
<dbReference type="Gene3D" id="3.40.50.720">
    <property type="entry name" value="NAD(P)-binding Rossmann-like Domain"/>
    <property type="match status" value="1"/>
</dbReference>
<sequence>MVVTGASSGIGRATAAAFARHGCSVVLAARRGAALEQAAHECEARGGRALAVPTDVSDATAVHDMARKAVDTFGRIDVWVNCAALSLFSPFEEAPLDDFRQVLDVNVMGYVHGMGAVLPVMREQGRGVVVNVSSVVGVVPQPYTHAYGMSKSAIRSLTTSVRQELWLDGVRGIDVCSVLPATIDTPLFAQAANYTGRQVVPMPPVYAPERVASAIVRLVRRPRREVVVGPMGRSVVLLHRIAPGITEKLMAFQVERAHLAHTRRAEPTPGNLHHPTEGTGAAHGGWTKPRHATTRTAVAVGLATAVAVSMRRRRSGI</sequence>
<evidence type="ECO:0000256" key="1">
    <source>
        <dbReference type="ARBA" id="ARBA00006484"/>
    </source>
</evidence>
<evidence type="ECO:0000313" key="9">
    <source>
        <dbReference type="Proteomes" id="UP001500220"/>
    </source>
</evidence>